<evidence type="ECO:0000313" key="2">
    <source>
        <dbReference type="EMBL" id="OGZ03145.1"/>
    </source>
</evidence>
<feature type="transmembrane region" description="Helical" evidence="1">
    <location>
        <begin position="7"/>
        <end position="28"/>
    </location>
</feature>
<dbReference type="AlphaFoldDB" id="A0A1G2CP54"/>
<keyword evidence="1" id="KW-0812">Transmembrane</keyword>
<name>A0A1G2CP54_9BACT</name>
<evidence type="ECO:0000313" key="3">
    <source>
        <dbReference type="Proteomes" id="UP000177246"/>
    </source>
</evidence>
<dbReference type="Proteomes" id="UP000177246">
    <property type="component" value="Unassembled WGS sequence"/>
</dbReference>
<proteinExistence type="predicted"/>
<keyword evidence="1" id="KW-1133">Transmembrane helix</keyword>
<dbReference type="EMBL" id="MHLF01000026">
    <property type="protein sequence ID" value="OGZ03145.1"/>
    <property type="molecule type" value="Genomic_DNA"/>
</dbReference>
<organism evidence="2 3">
    <name type="scientific">Candidatus Liptonbacteria bacterium RIFOXYC1_FULL_36_8</name>
    <dbReference type="NCBI Taxonomy" id="1798655"/>
    <lineage>
        <taxon>Bacteria</taxon>
        <taxon>Candidatus Liptoniibacteriota</taxon>
    </lineage>
</organism>
<sequence>MKKSSKAILSCTVFISVIAIGLLFIHFLEKYEKSESIRLANGVTENDVRYGTEFSISEISPSIIIINAGENVKHPFPPIGANPVFAFKKALAEISSSTKYESKEIKTIIPIQAVQKIDIGMGSYTEGLIILLEKK</sequence>
<protein>
    <submittedName>
        <fullName evidence="2">Uncharacterized protein</fullName>
    </submittedName>
</protein>
<reference evidence="2 3" key="1">
    <citation type="journal article" date="2016" name="Nat. Commun.">
        <title>Thousands of microbial genomes shed light on interconnected biogeochemical processes in an aquifer system.</title>
        <authorList>
            <person name="Anantharaman K."/>
            <person name="Brown C.T."/>
            <person name="Hug L.A."/>
            <person name="Sharon I."/>
            <person name="Castelle C.J."/>
            <person name="Probst A.J."/>
            <person name="Thomas B.C."/>
            <person name="Singh A."/>
            <person name="Wilkins M.J."/>
            <person name="Karaoz U."/>
            <person name="Brodie E.L."/>
            <person name="Williams K.H."/>
            <person name="Hubbard S.S."/>
            <person name="Banfield J.F."/>
        </authorList>
    </citation>
    <scope>NUCLEOTIDE SEQUENCE [LARGE SCALE GENOMIC DNA]</scope>
</reference>
<accession>A0A1G2CP54</accession>
<comment type="caution">
    <text evidence="2">The sequence shown here is derived from an EMBL/GenBank/DDBJ whole genome shotgun (WGS) entry which is preliminary data.</text>
</comment>
<keyword evidence="1" id="KW-0472">Membrane</keyword>
<evidence type="ECO:0000256" key="1">
    <source>
        <dbReference type="SAM" id="Phobius"/>
    </source>
</evidence>
<gene>
    <name evidence="2" type="ORF">A2430_01230</name>
</gene>